<evidence type="ECO:0000256" key="6">
    <source>
        <dbReference type="ARBA" id="ARBA00022840"/>
    </source>
</evidence>
<dbReference type="FunFam" id="1.10.510.10:FF:000021">
    <property type="entry name" value="Serine/threonine protein kinase"/>
    <property type="match status" value="1"/>
</dbReference>
<dbReference type="PROSITE" id="PS00108">
    <property type="entry name" value="PROTEIN_KINASE_ST"/>
    <property type="match status" value="1"/>
</dbReference>
<evidence type="ECO:0000313" key="10">
    <source>
        <dbReference type="Proteomes" id="UP000318878"/>
    </source>
</evidence>
<dbReference type="Gene3D" id="1.10.510.10">
    <property type="entry name" value="Transferase(Phosphotransferase) domain 1"/>
    <property type="match status" value="1"/>
</dbReference>
<dbReference type="InterPro" id="IPR011009">
    <property type="entry name" value="Kinase-like_dom_sf"/>
</dbReference>
<comment type="caution">
    <text evidence="9">The sequence shown here is derived from an EMBL/GenBank/DDBJ whole genome shotgun (WGS) entry which is preliminary data.</text>
</comment>
<dbReference type="EMBL" id="SJPF01000003">
    <property type="protein sequence ID" value="TWT33425.1"/>
    <property type="molecule type" value="Genomic_DNA"/>
</dbReference>
<keyword evidence="2" id="KW-0723">Serine/threonine-protein kinase</keyword>
<evidence type="ECO:0000256" key="2">
    <source>
        <dbReference type="ARBA" id="ARBA00022527"/>
    </source>
</evidence>
<dbReference type="PROSITE" id="PS50011">
    <property type="entry name" value="PROTEIN_KINASE_DOM"/>
    <property type="match status" value="1"/>
</dbReference>
<feature type="domain" description="Protein kinase" evidence="8">
    <location>
        <begin position="140"/>
        <end position="408"/>
    </location>
</feature>
<dbReference type="Gene3D" id="3.30.200.20">
    <property type="entry name" value="Phosphorylase Kinase, domain 1"/>
    <property type="match status" value="1"/>
</dbReference>
<dbReference type="SUPFAM" id="SSF56112">
    <property type="entry name" value="Protein kinase-like (PK-like)"/>
    <property type="match status" value="1"/>
</dbReference>
<dbReference type="Pfam" id="PF00069">
    <property type="entry name" value="Pkinase"/>
    <property type="match status" value="1"/>
</dbReference>
<protein>
    <recommendedName>
        <fullName evidence="1">non-specific serine/threonine protein kinase</fullName>
        <ecNumber evidence="1">2.7.11.1</ecNumber>
    </recommendedName>
</protein>
<dbReference type="Gene3D" id="1.25.40.10">
    <property type="entry name" value="Tetratricopeptide repeat domain"/>
    <property type="match status" value="3"/>
</dbReference>
<keyword evidence="6" id="KW-0067">ATP-binding</keyword>
<evidence type="ECO:0000259" key="8">
    <source>
        <dbReference type="PROSITE" id="PS50011"/>
    </source>
</evidence>
<sequence>MSDATLSSANDGSDSKQRLVDAIRQEFAEQWGIGRRPDIAEYLGRVDGETRKRLLVALLKIDVQHRRQVSEPPRYDSLAVRYPELQADVSLALFNLLDQTIAPQNAAANEANETLPADSNYERELASQPLLASGTQFGRYELLNVIARGGMGVVFRARQIDANRIVALKMILSGQLAGQEEIQRFKTEAEAAARLDHPNIVPIFDVGQQMGHHFFTMAFIPGESLFQRMRSSTLSTRGAADIIRTLASAIQYAHSKGIIHRDLKPANILIDEDGNPRITDFGLSKVLDGRSELTGTGQLLGTPAYMSPEQASGNMSQVGPLSDVYSLGAILYELIAARVPFSGENVVSLLSQICTQEPPSLRSISRLADTDIETICMKCLDKSPERRYASAGELADDLGRYLRGEPILARRLTRGQRIARWCKRRPLIATLSAGLAASLLIFGTSTLYFAATTRQQGTLVAAEREQATEMLDVARLAVNEMAEQAKLLADVPRAETRRQELLAKATEFYTRFVQQRPNDSGLRHQTAVLHQSMGNLFRQLGEFDSAEEAFATSIELLTDLQTEEPTAPKHRRQLAESYIWLSVLLNPRDIDGALEAVNKAVAIQEANTSTAGNEETDQYGLARALYNRGMLLDEYGESPAAEQDYQAAIEKLRRLVEDETAVDHDKLRLDLGRTLNNYGNLLKKTERLEEARDRIGEAVTLHAGGDLSPEEQEDLAIFQNNLSNTLASLGDLPAAVMANENAVELLESLVIQFPRYVHLKSELANTLNSRGALAGRQRELDQAADYFKRSETILAQLSDEYPDHAGYGLRLGNSKYNRALVFHIQKKPAEVQSLLDEALPLHIKAFVTNTQNDEFAQSLRNDFVLAVKSNQASGDVASMMTMIEAYLQAFPDDPAARLQAAKWLASGALLLQERESSSPNAQDALSADALRENAVAQLRKAWELGDPLDSLQVGETLAEAFLPLQDQAEFQQLLAERSTVDD</sequence>
<evidence type="ECO:0000256" key="3">
    <source>
        <dbReference type="ARBA" id="ARBA00022679"/>
    </source>
</evidence>
<feature type="repeat" description="TPR" evidence="7">
    <location>
        <begin position="527"/>
        <end position="560"/>
    </location>
</feature>
<dbReference type="SMART" id="SM00028">
    <property type="entry name" value="TPR"/>
    <property type="match status" value="5"/>
</dbReference>
<dbReference type="CDD" id="cd14014">
    <property type="entry name" value="STKc_PknB_like"/>
    <property type="match status" value="1"/>
</dbReference>
<dbReference type="EC" id="2.7.11.1" evidence="1"/>
<dbReference type="InterPro" id="IPR011990">
    <property type="entry name" value="TPR-like_helical_dom_sf"/>
</dbReference>
<name>A0A5C5V6P8_9BACT</name>
<evidence type="ECO:0000313" key="9">
    <source>
        <dbReference type="EMBL" id="TWT33425.1"/>
    </source>
</evidence>
<dbReference type="PROSITE" id="PS50005">
    <property type="entry name" value="TPR"/>
    <property type="match status" value="1"/>
</dbReference>
<dbReference type="GO" id="GO:0005524">
    <property type="term" value="F:ATP binding"/>
    <property type="evidence" value="ECO:0007669"/>
    <property type="project" value="UniProtKB-KW"/>
</dbReference>
<proteinExistence type="predicted"/>
<keyword evidence="4" id="KW-0547">Nucleotide-binding</keyword>
<evidence type="ECO:0000256" key="4">
    <source>
        <dbReference type="ARBA" id="ARBA00022741"/>
    </source>
</evidence>
<keyword evidence="10" id="KW-1185">Reference proteome</keyword>
<gene>
    <name evidence="9" type="primary">prkC_12</name>
    <name evidence="9" type="ORF">Enr8_32560</name>
</gene>
<accession>A0A5C5V6P8</accession>
<dbReference type="GO" id="GO:0004674">
    <property type="term" value="F:protein serine/threonine kinase activity"/>
    <property type="evidence" value="ECO:0007669"/>
    <property type="project" value="UniProtKB-KW"/>
</dbReference>
<keyword evidence="7" id="KW-0802">TPR repeat</keyword>
<reference evidence="9 10" key="1">
    <citation type="submission" date="2019-02" db="EMBL/GenBank/DDBJ databases">
        <title>Deep-cultivation of Planctomycetes and their phenomic and genomic characterization uncovers novel biology.</title>
        <authorList>
            <person name="Wiegand S."/>
            <person name="Jogler M."/>
            <person name="Boedeker C."/>
            <person name="Pinto D."/>
            <person name="Vollmers J."/>
            <person name="Rivas-Marin E."/>
            <person name="Kohn T."/>
            <person name="Peeters S.H."/>
            <person name="Heuer A."/>
            <person name="Rast P."/>
            <person name="Oberbeckmann S."/>
            <person name="Bunk B."/>
            <person name="Jeske O."/>
            <person name="Meyerdierks A."/>
            <person name="Storesund J.E."/>
            <person name="Kallscheuer N."/>
            <person name="Luecker S."/>
            <person name="Lage O.M."/>
            <person name="Pohl T."/>
            <person name="Merkel B.J."/>
            <person name="Hornburger P."/>
            <person name="Mueller R.-W."/>
            <person name="Bruemmer F."/>
            <person name="Labrenz M."/>
            <person name="Spormann A.M."/>
            <person name="Op Den Camp H."/>
            <person name="Overmann J."/>
            <person name="Amann R."/>
            <person name="Jetten M.S.M."/>
            <person name="Mascher T."/>
            <person name="Medema M.H."/>
            <person name="Devos D.P."/>
            <person name="Kaster A.-K."/>
            <person name="Ovreas L."/>
            <person name="Rohde M."/>
            <person name="Galperin M.Y."/>
            <person name="Jogler C."/>
        </authorList>
    </citation>
    <scope>NUCLEOTIDE SEQUENCE [LARGE SCALE GENOMIC DNA]</scope>
    <source>
        <strain evidence="9 10">Enr8</strain>
    </source>
</reference>
<dbReference type="InterPro" id="IPR008271">
    <property type="entry name" value="Ser/Thr_kinase_AS"/>
</dbReference>
<dbReference type="AlphaFoldDB" id="A0A5C5V6P8"/>
<evidence type="ECO:0000256" key="7">
    <source>
        <dbReference type="PROSITE-ProRule" id="PRU00339"/>
    </source>
</evidence>
<keyword evidence="5 9" id="KW-0418">Kinase</keyword>
<dbReference type="SUPFAM" id="SSF48452">
    <property type="entry name" value="TPR-like"/>
    <property type="match status" value="2"/>
</dbReference>
<evidence type="ECO:0000256" key="1">
    <source>
        <dbReference type="ARBA" id="ARBA00012513"/>
    </source>
</evidence>
<dbReference type="PANTHER" id="PTHR43289:SF6">
    <property type="entry name" value="SERINE_THREONINE-PROTEIN KINASE NEKL-3"/>
    <property type="match status" value="1"/>
</dbReference>
<dbReference type="PANTHER" id="PTHR43289">
    <property type="entry name" value="MITOGEN-ACTIVATED PROTEIN KINASE KINASE KINASE 20-RELATED"/>
    <property type="match status" value="1"/>
</dbReference>
<dbReference type="SMART" id="SM00220">
    <property type="entry name" value="S_TKc"/>
    <property type="match status" value="1"/>
</dbReference>
<dbReference type="Proteomes" id="UP000318878">
    <property type="component" value="Unassembled WGS sequence"/>
</dbReference>
<keyword evidence="3 9" id="KW-0808">Transferase</keyword>
<dbReference type="InterPro" id="IPR019734">
    <property type="entry name" value="TPR_rpt"/>
</dbReference>
<evidence type="ECO:0000256" key="5">
    <source>
        <dbReference type="ARBA" id="ARBA00022777"/>
    </source>
</evidence>
<dbReference type="InterPro" id="IPR000719">
    <property type="entry name" value="Prot_kinase_dom"/>
</dbReference>
<organism evidence="9 10">
    <name type="scientific">Blastopirellula retiformator</name>
    <dbReference type="NCBI Taxonomy" id="2527970"/>
    <lineage>
        <taxon>Bacteria</taxon>
        <taxon>Pseudomonadati</taxon>
        <taxon>Planctomycetota</taxon>
        <taxon>Planctomycetia</taxon>
        <taxon>Pirellulales</taxon>
        <taxon>Pirellulaceae</taxon>
        <taxon>Blastopirellula</taxon>
    </lineage>
</organism>